<dbReference type="EC" id="2.4.1.16" evidence="2"/>
<evidence type="ECO:0000256" key="3">
    <source>
        <dbReference type="ARBA" id="ARBA00022475"/>
    </source>
</evidence>
<dbReference type="Pfam" id="PF00928">
    <property type="entry name" value="Adap_comp_sub"/>
    <property type="match status" value="1"/>
</dbReference>
<dbReference type="Pfam" id="PF03142">
    <property type="entry name" value="Chitin_synth_2"/>
    <property type="match status" value="1"/>
</dbReference>
<evidence type="ECO:0000256" key="1">
    <source>
        <dbReference type="ARBA" id="ARBA00004651"/>
    </source>
</evidence>
<gene>
    <name evidence="13" type="ORF">AX774_g1562</name>
</gene>
<dbReference type="SUPFAM" id="SSF109715">
    <property type="entry name" value="DEK C-terminal domain"/>
    <property type="match status" value="1"/>
</dbReference>
<keyword evidence="14" id="KW-1185">Reference proteome</keyword>
<keyword evidence="8 11" id="KW-0472">Membrane</keyword>
<feature type="transmembrane region" description="Helical" evidence="11">
    <location>
        <begin position="203"/>
        <end position="226"/>
    </location>
</feature>
<reference evidence="14" key="1">
    <citation type="submission" date="2017-01" db="EMBL/GenBank/DDBJ databases">
        <authorList>
            <person name="Wang Y."/>
            <person name="White M."/>
            <person name="Kvist S."/>
            <person name="Moncalvo J.-M."/>
        </authorList>
    </citation>
    <scope>NUCLEOTIDE SEQUENCE [LARGE SCALE GENOMIC DNA]</scope>
    <source>
        <strain evidence="14">COL-18-3</strain>
    </source>
</reference>
<feature type="compositionally biased region" description="Low complexity" evidence="10">
    <location>
        <begin position="327"/>
        <end position="346"/>
    </location>
</feature>
<dbReference type="InterPro" id="IPR014876">
    <property type="entry name" value="DEK_C"/>
</dbReference>
<keyword evidence="5" id="KW-0808">Transferase</keyword>
<dbReference type="GO" id="GO:0031505">
    <property type="term" value="P:fungal-type cell wall organization"/>
    <property type="evidence" value="ECO:0007669"/>
    <property type="project" value="TreeGrafter"/>
</dbReference>
<evidence type="ECO:0000256" key="4">
    <source>
        <dbReference type="ARBA" id="ARBA00022676"/>
    </source>
</evidence>
<dbReference type="Gene3D" id="2.60.40.1170">
    <property type="entry name" value="Mu homology domain, subdomain B"/>
    <property type="match status" value="1"/>
</dbReference>
<accession>A0A1R1PVA6</accession>
<feature type="region of interest" description="Disordered" evidence="10">
    <location>
        <begin position="327"/>
        <end position="406"/>
    </location>
</feature>
<dbReference type="OrthoDB" id="370884at2759"/>
<evidence type="ECO:0000256" key="10">
    <source>
        <dbReference type="SAM" id="MobiDB-lite"/>
    </source>
</evidence>
<feature type="compositionally biased region" description="Polar residues" evidence="10">
    <location>
        <begin position="1124"/>
        <end position="1138"/>
    </location>
</feature>
<dbReference type="SUPFAM" id="SSF49447">
    <property type="entry name" value="Second domain of Mu2 adaptin subunit (ap50) of ap2 adaptor"/>
    <property type="match status" value="1"/>
</dbReference>
<dbReference type="GO" id="GO:0005886">
    <property type="term" value="C:plasma membrane"/>
    <property type="evidence" value="ECO:0007669"/>
    <property type="project" value="UniProtKB-SubCell"/>
</dbReference>
<evidence type="ECO:0000256" key="8">
    <source>
        <dbReference type="ARBA" id="ARBA00023136"/>
    </source>
</evidence>
<feature type="region of interest" description="Disordered" evidence="10">
    <location>
        <begin position="1106"/>
        <end position="1140"/>
    </location>
</feature>
<keyword evidence="7 11" id="KW-1133">Transmembrane helix</keyword>
<keyword evidence="4" id="KW-0328">Glycosyltransferase</keyword>
<dbReference type="PANTHER" id="PTHR22914">
    <property type="entry name" value="CHITIN SYNTHASE"/>
    <property type="match status" value="1"/>
</dbReference>
<evidence type="ECO:0000259" key="12">
    <source>
        <dbReference type="PROSITE" id="PS51998"/>
    </source>
</evidence>
<protein>
    <recommendedName>
        <fullName evidence="2">chitin synthase</fullName>
        <ecNumber evidence="2">2.4.1.16</ecNumber>
    </recommendedName>
</protein>
<dbReference type="InterPro" id="IPR036168">
    <property type="entry name" value="AP2_Mu_C_sf"/>
</dbReference>
<evidence type="ECO:0000256" key="9">
    <source>
        <dbReference type="ARBA" id="ARBA00023180"/>
    </source>
</evidence>
<dbReference type="GO" id="GO:0004100">
    <property type="term" value="F:chitin synthase activity"/>
    <property type="evidence" value="ECO:0007669"/>
    <property type="project" value="UniProtKB-EC"/>
</dbReference>
<feature type="domain" description="DEK-C" evidence="12">
    <location>
        <begin position="483"/>
        <end position="538"/>
    </location>
</feature>
<dbReference type="InterPro" id="IPR029044">
    <property type="entry name" value="Nucleotide-diphossugar_trans"/>
</dbReference>
<keyword evidence="9" id="KW-0325">Glycoprotein</keyword>
<dbReference type="Proteomes" id="UP000188320">
    <property type="component" value="Unassembled WGS sequence"/>
</dbReference>
<dbReference type="InterPro" id="IPR004835">
    <property type="entry name" value="Chitin_synth"/>
</dbReference>
<sequence length="1166" mass="128939">MEYDDKKRLIMVICDGNIVGSGNEKSTPKIVLDLLGVDPEMEPPSRDAIAVAEGSMMHNRGKVYSGLYDYEGHLVPFVVVVKVGNRHEKNKPGNRGKRDSQILLMRFLNKVYFELPMTPLELELNHHMTHIIGIPPQYFEYLLQVDADTVVGPESMSRLVAHCVADNNIAGICGETRIANEQNTWVTMVQVVVFLIRGEWQHIGWLIIYLLSFPLWSFVLPIYSFWHFDDFSWGNTRTVVGERGKIKLIVANDYQFNIDDIPLITWSEYEANLIALGTVNSPPQVNPSYEYAESYTYGNDFNRFSTASPQLNPHASVVVGAVPQNFSPSRASSPSVSTYSSPPSLSNYQQQPSRMSRHQPTRQSHINPYGTVMESPNILMSEDNEPRPSSFIQPQQPYRTTMSSSRPSSFIQQQQQLQQQFQQPHPYPQHHTFTPMPAPPPAAASVVAPISPPTPTPIQQMQHASFMRSPTPQLALQQQPVYFPSDQQIIDAIKLILSQADLTLVSKKIIRDSLSAQFGVDMTPKKTILLQVHNADSIKIQRAKLAIHLYISDFDSTPQPSTESGNETNNPKTRNNNIDHFVDKTTHELPTAFTNDHTFKLLRLDSYNLLLATFTLYRKGLRLFEYVLIFSTPPSTTITSTNTTTITTITATDELAVYQQLFKFNLLLKNYLRIGLDSAFSSSTIIKDNVVSIYQLALFTLLLTNSNSTTINNSVDSGLGSISDTTASTTASTTTIVGIGEPFLVDFDYIHAKHLIGNYSATSSSISATTTNVVVSELPKFFKKIMDKNASPSPNLNPNTPFGSSSAFGTGAGAGFDSNTNTNENNISWRAFPNSISYLNNSFLLEITETIDIKYGTSSTATLFTTHPKSLSLSGQIVAISRVSGSPSLSLKLTNNGGGVIDDGYTFGFHRCVLLKNWIKYKTIDFIPPDKSFILADYFGCTNRLVNTNMNTNTKINRSNVSDGGFVGVDYKFHPNFANTGLLEFSCFAINNGKHVGGDDGSGNWGLHSSISSCVVDIYIPTTFFLANKGANINGSEEERDGSEPSISDFVNNIYIKSNKSTTATISLLQSPHLRIKGISDTRNGLGNSSDKMVCITWTIPSFSTPHSSIKAKPRSSPVPQFMSKPSSAGSGGQSSDNWLKIKFHNPSQLPIHHLQTTTDTKIRDG</sequence>
<keyword evidence="3" id="KW-1003">Cell membrane</keyword>
<dbReference type="PANTHER" id="PTHR22914:SF13">
    <property type="entry name" value="CHITIN SYNTHASE"/>
    <property type="match status" value="1"/>
</dbReference>
<dbReference type="PROSITE" id="PS51998">
    <property type="entry name" value="DEK_C"/>
    <property type="match status" value="1"/>
</dbReference>
<feature type="compositionally biased region" description="Polar residues" evidence="10">
    <location>
        <begin position="390"/>
        <end position="406"/>
    </location>
</feature>
<dbReference type="EMBL" id="LSSK01000132">
    <property type="protein sequence ID" value="OMH84907.1"/>
    <property type="molecule type" value="Genomic_DNA"/>
</dbReference>
<dbReference type="GO" id="GO:0006031">
    <property type="term" value="P:chitin biosynthetic process"/>
    <property type="evidence" value="ECO:0007669"/>
    <property type="project" value="TreeGrafter"/>
</dbReference>
<feature type="compositionally biased region" description="Low complexity" evidence="10">
    <location>
        <begin position="566"/>
        <end position="576"/>
    </location>
</feature>
<organism evidence="13 14">
    <name type="scientific">Zancudomyces culisetae</name>
    <name type="common">Gut fungus</name>
    <name type="synonym">Smittium culisetae</name>
    <dbReference type="NCBI Taxonomy" id="1213189"/>
    <lineage>
        <taxon>Eukaryota</taxon>
        <taxon>Fungi</taxon>
        <taxon>Fungi incertae sedis</taxon>
        <taxon>Zoopagomycota</taxon>
        <taxon>Kickxellomycotina</taxon>
        <taxon>Harpellomycetes</taxon>
        <taxon>Harpellales</taxon>
        <taxon>Legeriomycetaceae</taxon>
        <taxon>Zancudomyces</taxon>
    </lineage>
</organism>
<evidence type="ECO:0000256" key="6">
    <source>
        <dbReference type="ARBA" id="ARBA00022692"/>
    </source>
</evidence>
<comment type="subcellular location">
    <subcellularLocation>
        <location evidence="1">Cell membrane</location>
        <topology evidence="1">Multi-pass membrane protein</topology>
    </subcellularLocation>
</comment>
<evidence type="ECO:0000256" key="2">
    <source>
        <dbReference type="ARBA" id="ARBA00012543"/>
    </source>
</evidence>
<dbReference type="Gene3D" id="1.10.10.60">
    <property type="entry name" value="Homeodomain-like"/>
    <property type="match status" value="1"/>
</dbReference>
<comment type="caution">
    <text evidence="13">The sequence shown here is derived from an EMBL/GenBank/DDBJ whole genome shotgun (WGS) entry which is preliminary data.</text>
</comment>
<dbReference type="GO" id="GO:0030428">
    <property type="term" value="C:cell septum"/>
    <property type="evidence" value="ECO:0007669"/>
    <property type="project" value="TreeGrafter"/>
</dbReference>
<evidence type="ECO:0000313" key="14">
    <source>
        <dbReference type="Proteomes" id="UP000188320"/>
    </source>
</evidence>
<evidence type="ECO:0000256" key="11">
    <source>
        <dbReference type="SAM" id="Phobius"/>
    </source>
</evidence>
<dbReference type="Pfam" id="PF08766">
    <property type="entry name" value="DEK_C"/>
    <property type="match status" value="1"/>
</dbReference>
<evidence type="ECO:0000313" key="13">
    <source>
        <dbReference type="EMBL" id="OMH84907.1"/>
    </source>
</evidence>
<evidence type="ECO:0000256" key="7">
    <source>
        <dbReference type="ARBA" id="ARBA00022989"/>
    </source>
</evidence>
<evidence type="ECO:0000256" key="5">
    <source>
        <dbReference type="ARBA" id="ARBA00022679"/>
    </source>
</evidence>
<dbReference type="InterPro" id="IPR028565">
    <property type="entry name" value="MHD"/>
</dbReference>
<feature type="region of interest" description="Disordered" evidence="10">
    <location>
        <begin position="557"/>
        <end position="577"/>
    </location>
</feature>
<keyword evidence="6 11" id="KW-0812">Transmembrane</keyword>
<dbReference type="SUPFAM" id="SSF53448">
    <property type="entry name" value="Nucleotide-diphospho-sugar transferases"/>
    <property type="match status" value="1"/>
</dbReference>
<proteinExistence type="predicted"/>
<dbReference type="AlphaFoldDB" id="A0A1R1PVA6"/>
<name>A0A1R1PVA6_ZANCU</name>